<feature type="region of interest" description="Disordered" evidence="1">
    <location>
        <begin position="1"/>
        <end position="138"/>
    </location>
</feature>
<sequence>MERRAQRTCAIQRRPSASSTSSSASSTKENVAGSASKIPVPSRREIRRPPLKIVTTQAPSPSTVKCVSKGVPPRTPRSVCTSSSSSSDSDSPPSSPTWSTGSGRSQRCPCLTRQGTSTMGTESMGITRSRKASVDSPPPSPIYKAPFIVGTASSSSSCYQIHGNVQNLLQTVKVNYPMYHSLVMAVVAAPGGTTNLCEKLIAAFDARIALIEEAMDNLWRLSKKSQNGPIQNQLIAEKFYHLYDEVDRCRQKRWDLSYLTYSLNEKGNAMHLPSNRISQIKLIQKVFACKSL</sequence>
<evidence type="ECO:0000313" key="2">
    <source>
        <dbReference type="Proteomes" id="UP000095287"/>
    </source>
</evidence>
<dbReference type="AlphaFoldDB" id="A0A1I7Y866"/>
<organism evidence="2 3">
    <name type="scientific">Steinernema glaseri</name>
    <dbReference type="NCBI Taxonomy" id="37863"/>
    <lineage>
        <taxon>Eukaryota</taxon>
        <taxon>Metazoa</taxon>
        <taxon>Ecdysozoa</taxon>
        <taxon>Nematoda</taxon>
        <taxon>Chromadorea</taxon>
        <taxon>Rhabditida</taxon>
        <taxon>Tylenchina</taxon>
        <taxon>Panagrolaimomorpha</taxon>
        <taxon>Strongyloidoidea</taxon>
        <taxon>Steinernematidae</taxon>
        <taxon>Steinernema</taxon>
    </lineage>
</organism>
<feature type="compositionally biased region" description="Polar residues" evidence="1">
    <location>
        <begin position="54"/>
        <end position="65"/>
    </location>
</feature>
<feature type="compositionally biased region" description="Polar residues" evidence="1">
    <location>
        <begin position="113"/>
        <end position="126"/>
    </location>
</feature>
<evidence type="ECO:0000256" key="1">
    <source>
        <dbReference type="SAM" id="MobiDB-lite"/>
    </source>
</evidence>
<dbReference type="Proteomes" id="UP000095287">
    <property type="component" value="Unplaced"/>
</dbReference>
<keyword evidence="2" id="KW-1185">Reference proteome</keyword>
<evidence type="ECO:0000313" key="3">
    <source>
        <dbReference type="WBParaSite" id="L893_g13654.t1"/>
    </source>
</evidence>
<reference evidence="3" key="1">
    <citation type="submission" date="2016-11" db="UniProtKB">
        <authorList>
            <consortium name="WormBaseParasite"/>
        </authorList>
    </citation>
    <scope>IDENTIFICATION</scope>
</reference>
<protein>
    <submittedName>
        <fullName evidence="3">Uncharacterized protein</fullName>
    </submittedName>
</protein>
<dbReference type="WBParaSite" id="L893_g13654.t1">
    <property type="protein sequence ID" value="L893_g13654.t1"/>
    <property type="gene ID" value="L893_g13654"/>
</dbReference>
<feature type="compositionally biased region" description="Low complexity" evidence="1">
    <location>
        <begin position="16"/>
        <end position="27"/>
    </location>
</feature>
<feature type="compositionally biased region" description="Low complexity" evidence="1">
    <location>
        <begin position="76"/>
        <end position="105"/>
    </location>
</feature>
<name>A0A1I7Y866_9BILA</name>
<accession>A0A1I7Y866</accession>
<proteinExistence type="predicted"/>